<feature type="transmembrane region" description="Helical" evidence="5">
    <location>
        <begin position="57"/>
        <end position="78"/>
    </location>
</feature>
<dbReference type="Gene3D" id="2.40.50.100">
    <property type="match status" value="2"/>
</dbReference>
<protein>
    <recommendedName>
        <fullName evidence="6">CzcB-like C-terminal circularly permuted SH3-like domain-containing protein</fullName>
    </recommendedName>
</protein>
<dbReference type="AlphaFoldDB" id="A0A644YYM3"/>
<keyword evidence="5" id="KW-0472">Membrane</keyword>
<dbReference type="PANTHER" id="PTHR32347:SF14">
    <property type="entry name" value="EFFLUX SYSTEM COMPONENT YKNX-RELATED"/>
    <property type="match status" value="1"/>
</dbReference>
<feature type="compositionally biased region" description="Basic and acidic residues" evidence="4">
    <location>
        <begin position="1"/>
        <end position="11"/>
    </location>
</feature>
<feature type="region of interest" description="Disordered" evidence="4">
    <location>
        <begin position="1"/>
        <end position="32"/>
    </location>
</feature>
<evidence type="ECO:0000256" key="3">
    <source>
        <dbReference type="SAM" id="Coils"/>
    </source>
</evidence>
<evidence type="ECO:0000256" key="2">
    <source>
        <dbReference type="ARBA" id="ARBA00023054"/>
    </source>
</evidence>
<dbReference type="InterPro" id="IPR050465">
    <property type="entry name" value="UPF0194_transport"/>
</dbReference>
<keyword evidence="5" id="KW-1133">Transmembrane helix</keyword>
<keyword evidence="5" id="KW-0812">Transmembrane</keyword>
<keyword evidence="2 3" id="KW-0175">Coiled coil</keyword>
<proteinExistence type="predicted"/>
<dbReference type="SUPFAM" id="SSF111369">
    <property type="entry name" value="HlyD-like secretion proteins"/>
    <property type="match status" value="1"/>
</dbReference>
<dbReference type="Gene3D" id="2.40.30.170">
    <property type="match status" value="2"/>
</dbReference>
<comment type="caution">
    <text evidence="7">The sequence shown here is derived from an EMBL/GenBank/DDBJ whole genome shotgun (WGS) entry which is preliminary data.</text>
</comment>
<feature type="coiled-coil region" evidence="3">
    <location>
        <begin position="344"/>
        <end position="371"/>
    </location>
</feature>
<reference evidence="7" key="1">
    <citation type="submission" date="2019-08" db="EMBL/GenBank/DDBJ databases">
        <authorList>
            <person name="Kucharzyk K."/>
            <person name="Murdoch R.W."/>
            <person name="Higgins S."/>
            <person name="Loffler F."/>
        </authorList>
    </citation>
    <scope>NUCLEOTIDE SEQUENCE</scope>
</reference>
<organism evidence="7">
    <name type="scientific">bioreactor metagenome</name>
    <dbReference type="NCBI Taxonomy" id="1076179"/>
    <lineage>
        <taxon>unclassified sequences</taxon>
        <taxon>metagenomes</taxon>
        <taxon>ecological metagenomes</taxon>
    </lineage>
</organism>
<feature type="domain" description="CzcB-like C-terminal circularly permuted SH3-like" evidence="6">
    <location>
        <begin position="582"/>
        <end position="616"/>
    </location>
</feature>
<accession>A0A644YYM3</accession>
<comment type="subcellular location">
    <subcellularLocation>
        <location evidence="1">Cell envelope</location>
    </subcellularLocation>
</comment>
<sequence>MADTLLEKEEGALSPSSTDAVQGASPQSAATESPTLEETLVFKPEKKKKFGSKVRKVLLWGTLAIIIVGISLVIYNLFFKKEKVEMQTATAYYTTIESAVTGSSAATAKQTQEIAGLAKGKVLAVYVKPGDMVKVGDPLFSVDDENIRQDLDTYGESLTRAQKDLSALYEELDGQDGRAAFTGKVLEIGKAMGAVPEVGDTVSKGQILGILVDDSKMRLTTYFSTAYKGVIEVGQQVMVSIPKSMALIPGTVDRIANNTKITAEGTVLFEVEIVMDNPGALVEGLVATATVTTPQGDVTPAESGKLEYNRKENIKAKTEGELTAIYMRDYYDFEAGDVMFTIYNEDLDSKISTAIKTVEDAREKYDDVADEYKYYQPTAEIDGQVISVTLTEGDELTGSSGTVVQVADMSTMQIDATVDELDIAKLSVGMPVTVTADSTGMTYEGKVVEIQMQGTVANGMSTFPVKIEVPNPGFNPEAGAPIETPEDAKSGEMNKEVYIAPNGGYAVSYGGSETVDGGSYTSSNGGLYPGMYLNFKILTSRVENCLAVPSNAVKYVENGTVVFVRQTDENSKIADDIDLTIVPEGFTAVYVTVGVSDDTQIQIVEGLAEGAEVATTSATDDPYGGMY</sequence>
<evidence type="ECO:0000313" key="7">
    <source>
        <dbReference type="EMBL" id="MPM33646.1"/>
    </source>
</evidence>
<evidence type="ECO:0000256" key="5">
    <source>
        <dbReference type="SAM" id="Phobius"/>
    </source>
</evidence>
<dbReference type="GO" id="GO:0030313">
    <property type="term" value="C:cell envelope"/>
    <property type="evidence" value="ECO:0007669"/>
    <property type="project" value="UniProtKB-SubCell"/>
</dbReference>
<evidence type="ECO:0000256" key="1">
    <source>
        <dbReference type="ARBA" id="ARBA00004196"/>
    </source>
</evidence>
<evidence type="ECO:0000259" key="6">
    <source>
        <dbReference type="Pfam" id="PF25975"/>
    </source>
</evidence>
<gene>
    <name evidence="7" type="ORF">SDC9_80223</name>
</gene>
<dbReference type="EMBL" id="VSSQ01006718">
    <property type="protein sequence ID" value="MPM33646.1"/>
    <property type="molecule type" value="Genomic_DNA"/>
</dbReference>
<evidence type="ECO:0000256" key="4">
    <source>
        <dbReference type="SAM" id="MobiDB-lite"/>
    </source>
</evidence>
<dbReference type="Pfam" id="PF25975">
    <property type="entry name" value="CzcB_C"/>
    <property type="match status" value="1"/>
</dbReference>
<name>A0A644YYM3_9ZZZZ</name>
<feature type="compositionally biased region" description="Polar residues" evidence="4">
    <location>
        <begin position="14"/>
        <end position="32"/>
    </location>
</feature>
<dbReference type="PANTHER" id="PTHR32347">
    <property type="entry name" value="EFFLUX SYSTEM COMPONENT YKNX-RELATED"/>
    <property type="match status" value="1"/>
</dbReference>
<dbReference type="InterPro" id="IPR058649">
    <property type="entry name" value="CzcB_C"/>
</dbReference>
<dbReference type="Gene3D" id="2.40.420.20">
    <property type="match status" value="1"/>
</dbReference>